<dbReference type="InterPro" id="IPR052741">
    <property type="entry name" value="Mitochondrial_HTD2"/>
</dbReference>
<keyword evidence="3" id="KW-1185">Reference proteome</keyword>
<dbReference type="InterPro" id="IPR039569">
    <property type="entry name" value="FAS1-like_DH_region"/>
</dbReference>
<dbReference type="Proteomes" id="UP000245390">
    <property type="component" value="Unassembled WGS sequence"/>
</dbReference>
<dbReference type="OrthoDB" id="7183822at2"/>
<organism evidence="2 3">
    <name type="scientific">Silicimonas algicola</name>
    <dbReference type="NCBI Taxonomy" id="1826607"/>
    <lineage>
        <taxon>Bacteria</taxon>
        <taxon>Pseudomonadati</taxon>
        <taxon>Pseudomonadota</taxon>
        <taxon>Alphaproteobacteria</taxon>
        <taxon>Rhodobacterales</taxon>
        <taxon>Paracoccaceae</taxon>
    </lineage>
</organism>
<reference evidence="2 3" key="1">
    <citation type="submission" date="2018-05" db="EMBL/GenBank/DDBJ databases">
        <title>Genomic Encyclopedia of Type Strains, Phase IV (KMG-IV): sequencing the most valuable type-strain genomes for metagenomic binning, comparative biology and taxonomic classification.</title>
        <authorList>
            <person name="Goeker M."/>
        </authorList>
    </citation>
    <scope>NUCLEOTIDE SEQUENCE [LARGE SCALE GENOMIC DNA]</scope>
    <source>
        <strain evidence="2 3">DSM 103371</strain>
    </source>
</reference>
<dbReference type="Gene3D" id="3.10.129.10">
    <property type="entry name" value="Hotdog Thioesterase"/>
    <property type="match status" value="2"/>
</dbReference>
<comment type="caution">
    <text evidence="2">The sequence shown here is derived from an EMBL/GenBank/DDBJ whole genome shotgun (WGS) entry which is preliminary data.</text>
</comment>
<accession>A0A316G6T4</accession>
<protein>
    <submittedName>
        <fullName evidence="2">3-methylfumaryl-CoA hydratase/itaconyl-CoA hydratase/mesaconyl-C4 CoA hydratase</fullName>
    </submittedName>
</protein>
<dbReference type="InterPro" id="IPR029069">
    <property type="entry name" value="HotDog_dom_sf"/>
</dbReference>
<gene>
    <name evidence="2" type="ORF">C8D95_10661</name>
</gene>
<sequence>MNGQTETTADRIDPARATALLATLGLEGRAEVGTEMPPLSHLAFFWHAVPETGLGRDGHAHLGGLIPDLGLPIRMWAGGRLTFHRPFRAGVAAERISRLTTVQKKEGRSGKLAFVTLRHDIRQSNMPVLTEEQDIVYREPGELTREPPVETQDVEERRALKLSEITLFRYSALTFNAHRIHYDAEYCREEGYSGLVVHGPLMATALANFAADTIGRLKRFSFRATSPLILGDVAWLCRSGGRYWVEGPRRRLCMTAEAQ</sequence>
<dbReference type="EMBL" id="QGGV01000006">
    <property type="protein sequence ID" value="PWK55666.1"/>
    <property type="molecule type" value="Genomic_DNA"/>
</dbReference>
<dbReference type="RefSeq" id="WP_109759754.1">
    <property type="nucleotide sequence ID" value="NZ_CP034588.1"/>
</dbReference>
<dbReference type="GO" id="GO:0019171">
    <property type="term" value="F:(3R)-hydroxyacyl-[acyl-carrier-protein] dehydratase activity"/>
    <property type="evidence" value="ECO:0007669"/>
    <property type="project" value="TreeGrafter"/>
</dbReference>
<dbReference type="AlphaFoldDB" id="A0A316G6T4"/>
<dbReference type="KEGG" id="salo:EF888_16620"/>
<evidence type="ECO:0000313" key="2">
    <source>
        <dbReference type="EMBL" id="PWK55666.1"/>
    </source>
</evidence>
<dbReference type="PANTHER" id="PTHR28152">
    <property type="entry name" value="HYDROXYACYL-THIOESTER DEHYDRATASE TYPE 2, MITOCHONDRIAL"/>
    <property type="match status" value="1"/>
</dbReference>
<evidence type="ECO:0000313" key="3">
    <source>
        <dbReference type="Proteomes" id="UP000245390"/>
    </source>
</evidence>
<evidence type="ECO:0000259" key="1">
    <source>
        <dbReference type="Pfam" id="PF13452"/>
    </source>
</evidence>
<name>A0A316G6T4_9RHOB</name>
<feature type="domain" description="FAS1-like dehydratase" evidence="1">
    <location>
        <begin position="68"/>
        <end position="130"/>
    </location>
</feature>
<proteinExistence type="predicted"/>
<dbReference type="PANTHER" id="PTHR28152:SF1">
    <property type="entry name" value="HYDROXYACYL-THIOESTER DEHYDRATASE TYPE 2, MITOCHONDRIAL"/>
    <property type="match status" value="1"/>
</dbReference>
<dbReference type="SUPFAM" id="SSF54637">
    <property type="entry name" value="Thioesterase/thiol ester dehydrase-isomerase"/>
    <property type="match status" value="1"/>
</dbReference>
<dbReference type="Pfam" id="PF13452">
    <property type="entry name" value="FAS1_DH_region"/>
    <property type="match status" value="1"/>
</dbReference>